<keyword evidence="4" id="KW-0378">Hydrolase</keyword>
<dbReference type="AlphaFoldDB" id="A0A927FRX8"/>
<dbReference type="InterPro" id="IPR000326">
    <property type="entry name" value="PAP2/HPO"/>
</dbReference>
<evidence type="ECO:0000313" key="10">
    <source>
        <dbReference type="Proteomes" id="UP000654108"/>
    </source>
</evidence>
<feature type="transmembrane region" description="Helical" evidence="7">
    <location>
        <begin position="95"/>
        <end position="116"/>
    </location>
</feature>
<reference evidence="9" key="1">
    <citation type="submission" date="2020-09" db="EMBL/GenBank/DDBJ databases">
        <title>Genome seq and assembly of Devosia sp.</title>
        <authorList>
            <person name="Chhetri G."/>
        </authorList>
    </citation>
    <scope>NUCLEOTIDE SEQUENCE</scope>
    <source>
        <strain evidence="9">PTR5</strain>
    </source>
</reference>
<dbReference type="SUPFAM" id="SSF48317">
    <property type="entry name" value="Acid phosphatase/Vanadium-dependent haloperoxidase"/>
    <property type="match status" value="1"/>
</dbReference>
<organism evidence="9 10">
    <name type="scientific">Devosia oryzisoli</name>
    <dbReference type="NCBI Taxonomy" id="2774138"/>
    <lineage>
        <taxon>Bacteria</taxon>
        <taxon>Pseudomonadati</taxon>
        <taxon>Pseudomonadota</taxon>
        <taxon>Alphaproteobacteria</taxon>
        <taxon>Hyphomicrobiales</taxon>
        <taxon>Devosiaceae</taxon>
        <taxon>Devosia</taxon>
    </lineage>
</organism>
<keyword evidence="5 7" id="KW-1133">Transmembrane helix</keyword>
<dbReference type="PANTHER" id="PTHR14969">
    <property type="entry name" value="SPHINGOSINE-1-PHOSPHATE PHOSPHOHYDROLASE"/>
    <property type="match status" value="1"/>
</dbReference>
<sequence>MSDLTKAWPLGLHRKNWPDYLAWLILALFVLLFFDVYVSRSLQAWPDIWKQPFAFVTDFGLSDWVLIPSLILVVLCAIAGRLLAPGPWRRANHELLLVSSFIFLGVGVPGLASNLLKRLLGRGRPAEFDDFGAFSFQHFLNDSTFQSFPSGHSTTAMAFCFVVGFLAPRFFRLVLIIAIMTGVSRVVIGMHYPTDVVAGFALGMVGAYAVRNFFAARRWLFARLPDGRVRFRGVPHLRRVFSRFQRAAR</sequence>
<keyword evidence="6 7" id="KW-0472">Membrane</keyword>
<evidence type="ECO:0000256" key="7">
    <source>
        <dbReference type="SAM" id="Phobius"/>
    </source>
</evidence>
<feature type="transmembrane region" description="Helical" evidence="7">
    <location>
        <begin position="59"/>
        <end position="83"/>
    </location>
</feature>
<keyword evidence="3 7" id="KW-0812">Transmembrane</keyword>
<feature type="transmembrane region" description="Helical" evidence="7">
    <location>
        <begin position="20"/>
        <end position="38"/>
    </location>
</feature>
<evidence type="ECO:0000256" key="6">
    <source>
        <dbReference type="ARBA" id="ARBA00023136"/>
    </source>
</evidence>
<gene>
    <name evidence="9" type="ORF">IC608_05360</name>
</gene>
<dbReference type="RefSeq" id="WP_191773293.1">
    <property type="nucleotide sequence ID" value="NZ_JACYFU010000001.1"/>
</dbReference>
<accession>A0A927FRX8</accession>
<dbReference type="Pfam" id="PF01569">
    <property type="entry name" value="PAP2"/>
    <property type="match status" value="1"/>
</dbReference>
<comment type="caution">
    <text evidence="9">The sequence shown here is derived from an EMBL/GenBank/DDBJ whole genome shotgun (WGS) entry which is preliminary data.</text>
</comment>
<evidence type="ECO:0000256" key="4">
    <source>
        <dbReference type="ARBA" id="ARBA00022801"/>
    </source>
</evidence>
<proteinExistence type="predicted"/>
<evidence type="ECO:0000256" key="1">
    <source>
        <dbReference type="ARBA" id="ARBA00004651"/>
    </source>
</evidence>
<dbReference type="GO" id="GO:0005886">
    <property type="term" value="C:plasma membrane"/>
    <property type="evidence" value="ECO:0007669"/>
    <property type="project" value="UniProtKB-SubCell"/>
</dbReference>
<dbReference type="Gene3D" id="1.20.144.10">
    <property type="entry name" value="Phosphatidic acid phosphatase type 2/haloperoxidase"/>
    <property type="match status" value="1"/>
</dbReference>
<evidence type="ECO:0000259" key="8">
    <source>
        <dbReference type="SMART" id="SM00014"/>
    </source>
</evidence>
<name>A0A927FRX8_9HYPH</name>
<evidence type="ECO:0000256" key="3">
    <source>
        <dbReference type="ARBA" id="ARBA00022692"/>
    </source>
</evidence>
<evidence type="ECO:0000313" key="9">
    <source>
        <dbReference type="EMBL" id="MBD8064901.1"/>
    </source>
</evidence>
<dbReference type="InterPro" id="IPR036938">
    <property type="entry name" value="PAP2/HPO_sf"/>
</dbReference>
<dbReference type="EMBL" id="JACYFU010000001">
    <property type="protein sequence ID" value="MBD8064901.1"/>
    <property type="molecule type" value="Genomic_DNA"/>
</dbReference>
<protein>
    <submittedName>
        <fullName evidence="9">Phosphatase PAP2 family protein</fullName>
    </submittedName>
</protein>
<keyword evidence="10" id="KW-1185">Reference proteome</keyword>
<comment type="subcellular location">
    <subcellularLocation>
        <location evidence="1">Cell membrane</location>
        <topology evidence="1">Multi-pass membrane protein</topology>
    </subcellularLocation>
</comment>
<dbReference type="SMART" id="SM00014">
    <property type="entry name" value="acidPPc"/>
    <property type="match status" value="1"/>
</dbReference>
<evidence type="ECO:0000256" key="5">
    <source>
        <dbReference type="ARBA" id="ARBA00022989"/>
    </source>
</evidence>
<keyword evidence="2" id="KW-1003">Cell membrane</keyword>
<dbReference type="PANTHER" id="PTHR14969:SF62">
    <property type="entry name" value="DECAPRENYLPHOSPHORYL-5-PHOSPHORIBOSE PHOSPHATASE RV3807C-RELATED"/>
    <property type="match status" value="1"/>
</dbReference>
<dbReference type="Proteomes" id="UP000654108">
    <property type="component" value="Unassembled WGS sequence"/>
</dbReference>
<dbReference type="GO" id="GO:0016787">
    <property type="term" value="F:hydrolase activity"/>
    <property type="evidence" value="ECO:0007669"/>
    <property type="project" value="UniProtKB-KW"/>
</dbReference>
<feature type="domain" description="Phosphatidic acid phosphatase type 2/haloperoxidase" evidence="8">
    <location>
        <begin position="98"/>
        <end position="211"/>
    </location>
</feature>
<evidence type="ECO:0000256" key="2">
    <source>
        <dbReference type="ARBA" id="ARBA00022475"/>
    </source>
</evidence>
<feature type="transmembrane region" description="Helical" evidence="7">
    <location>
        <begin position="170"/>
        <end position="190"/>
    </location>
</feature>
<feature type="transmembrane region" description="Helical" evidence="7">
    <location>
        <begin position="196"/>
        <end position="214"/>
    </location>
</feature>